<evidence type="ECO:0000256" key="9">
    <source>
        <dbReference type="ARBA" id="ARBA00079492"/>
    </source>
</evidence>
<dbReference type="InterPro" id="IPR012677">
    <property type="entry name" value="Nucleotide-bd_a/b_plait_sf"/>
</dbReference>
<dbReference type="InterPro" id="IPR035979">
    <property type="entry name" value="RBD_domain_sf"/>
</dbReference>
<dbReference type="GO" id="GO:0071011">
    <property type="term" value="C:precatalytic spliceosome"/>
    <property type="evidence" value="ECO:0007669"/>
    <property type="project" value="TreeGrafter"/>
</dbReference>
<evidence type="ECO:0000256" key="6">
    <source>
        <dbReference type="ARBA" id="ARBA00065586"/>
    </source>
</evidence>
<evidence type="ECO:0000256" key="11">
    <source>
        <dbReference type="SAM" id="MobiDB-lite"/>
    </source>
</evidence>
<evidence type="ECO:0000259" key="12">
    <source>
        <dbReference type="PROSITE" id="PS50102"/>
    </source>
</evidence>
<evidence type="ECO:0000313" key="14">
    <source>
        <dbReference type="Proteomes" id="UP000681967"/>
    </source>
</evidence>
<evidence type="ECO:0000256" key="3">
    <source>
        <dbReference type="ARBA" id="ARBA00022884"/>
    </source>
</evidence>
<feature type="region of interest" description="Disordered" evidence="11">
    <location>
        <begin position="113"/>
        <end position="220"/>
    </location>
</feature>
<gene>
    <name evidence="13" type="ORF">BYL167_LOCUS15957</name>
</gene>
<dbReference type="SUPFAM" id="SSF54928">
    <property type="entry name" value="RNA-binding domain, RBD"/>
    <property type="match status" value="1"/>
</dbReference>
<dbReference type="InterPro" id="IPR000504">
    <property type="entry name" value="RRM_dom"/>
</dbReference>
<dbReference type="InterPro" id="IPR034653">
    <property type="entry name" value="SPF45_RRM"/>
</dbReference>
<feature type="compositionally biased region" description="Acidic residues" evidence="11">
    <location>
        <begin position="146"/>
        <end position="155"/>
    </location>
</feature>
<keyword evidence="5" id="KW-0539">Nucleus</keyword>
<evidence type="ECO:0000256" key="8">
    <source>
        <dbReference type="ARBA" id="ARBA00075691"/>
    </source>
</evidence>
<evidence type="ECO:0000313" key="13">
    <source>
        <dbReference type="EMBL" id="CAF4042338.1"/>
    </source>
</evidence>
<dbReference type="Pfam" id="PF00076">
    <property type="entry name" value="RRM_1"/>
    <property type="match status" value="1"/>
</dbReference>
<keyword evidence="3 10" id="KW-0694">RNA-binding</keyword>
<dbReference type="AlphaFoldDB" id="A0A8S2P9S1"/>
<evidence type="ECO:0000256" key="5">
    <source>
        <dbReference type="ARBA" id="ARBA00023242"/>
    </source>
</evidence>
<dbReference type="Proteomes" id="UP000681967">
    <property type="component" value="Unassembled WGS sequence"/>
</dbReference>
<dbReference type="PANTHER" id="PTHR13288:SF8">
    <property type="entry name" value="SPLICING FACTOR 45"/>
    <property type="match status" value="1"/>
</dbReference>
<dbReference type="InterPro" id="IPR003954">
    <property type="entry name" value="RRM_euk-type"/>
</dbReference>
<keyword evidence="2" id="KW-0507">mRNA processing</keyword>
<dbReference type="EMBL" id="CAJOBH010006009">
    <property type="protein sequence ID" value="CAF4042338.1"/>
    <property type="molecule type" value="Genomic_DNA"/>
</dbReference>
<feature type="non-terminal residue" evidence="13">
    <location>
        <position position="1"/>
    </location>
</feature>
<dbReference type="GO" id="GO:0045292">
    <property type="term" value="P:mRNA cis splicing, via spliceosome"/>
    <property type="evidence" value="ECO:0007669"/>
    <property type="project" value="InterPro"/>
</dbReference>
<accession>A0A8S2P9S1</accession>
<feature type="compositionally biased region" description="Basic and acidic residues" evidence="11">
    <location>
        <begin position="156"/>
        <end position="166"/>
    </location>
</feature>
<comment type="subcellular location">
    <subcellularLocation>
        <location evidence="1">Nucleus</location>
    </subcellularLocation>
</comment>
<comment type="caution">
    <text evidence="13">The sequence shown here is derived from an EMBL/GenBank/DDBJ whole genome shotgun (WGS) entry which is preliminary data.</text>
</comment>
<dbReference type="CDD" id="cd12647">
    <property type="entry name" value="RRM_UHM_SPF45"/>
    <property type="match status" value="1"/>
</dbReference>
<comment type="subunit">
    <text evidence="6">Binds SXL. Associates with the spliceosome. Interacts with SF3B1, SF1 and U2AF2.</text>
</comment>
<dbReference type="PIRSF" id="PIRSF031066">
    <property type="entry name" value="Splicing_factor_SPF45"/>
    <property type="match status" value="1"/>
</dbReference>
<evidence type="ECO:0000256" key="2">
    <source>
        <dbReference type="ARBA" id="ARBA00022664"/>
    </source>
</evidence>
<name>A0A8S2P9S1_9BILA</name>
<keyword evidence="4" id="KW-0508">mRNA splicing</keyword>
<dbReference type="Gene3D" id="3.30.70.330">
    <property type="match status" value="1"/>
</dbReference>
<organism evidence="13 14">
    <name type="scientific">Rotaria magnacalcarata</name>
    <dbReference type="NCBI Taxonomy" id="392030"/>
    <lineage>
        <taxon>Eukaryota</taxon>
        <taxon>Metazoa</taxon>
        <taxon>Spiralia</taxon>
        <taxon>Gnathifera</taxon>
        <taxon>Rotifera</taxon>
        <taxon>Eurotatoria</taxon>
        <taxon>Bdelloidea</taxon>
        <taxon>Philodinida</taxon>
        <taxon>Philodinidae</taxon>
        <taxon>Rotaria</taxon>
    </lineage>
</organism>
<dbReference type="GO" id="GO:0003723">
    <property type="term" value="F:RNA binding"/>
    <property type="evidence" value="ECO:0007669"/>
    <property type="project" value="UniProtKB-UniRule"/>
</dbReference>
<dbReference type="InterPro" id="IPR040052">
    <property type="entry name" value="RBM17"/>
</dbReference>
<evidence type="ECO:0000256" key="4">
    <source>
        <dbReference type="ARBA" id="ARBA00023187"/>
    </source>
</evidence>
<evidence type="ECO:0000256" key="7">
    <source>
        <dbReference type="ARBA" id="ARBA00074919"/>
    </source>
</evidence>
<protein>
    <recommendedName>
        <fullName evidence="7">Splicing factor 45</fullName>
    </recommendedName>
    <alternativeName>
        <fullName evidence="9">45 kDa-splicing factor</fullName>
    </alternativeName>
    <alternativeName>
        <fullName evidence="8">RNA-binding motif protein 17</fullName>
    </alternativeName>
</protein>
<proteinExistence type="predicted"/>
<evidence type="ECO:0000256" key="1">
    <source>
        <dbReference type="ARBA" id="ARBA00004123"/>
    </source>
</evidence>
<dbReference type="PANTHER" id="PTHR13288">
    <property type="entry name" value="SPLICING FACTOR 45 SPF45"/>
    <property type="match status" value="1"/>
</dbReference>
<dbReference type="SMART" id="SM00361">
    <property type="entry name" value="RRM_1"/>
    <property type="match status" value="1"/>
</dbReference>
<sequence length="388" mass="43706">GVWSDSIKLLQGPIHAKKFHQQQQQLKKDLTKTVVGPVADLRKKRAPPLPRHTNAEVTFNSITGKMELRDSASQPQDTNGPSPSVTALIQNITSNISVFGYTDEYDPLRPNDYEKIKEQRKREQTQRDRDLERQRRNDDEPKGLYDEDYENDDKDDCNREANDRATRKGNVFAPPSSLIEEDRRASSSTQNESDTKDDYSSLPALHSDEPIDDMDTESSGPNLSFGSTKGYFMINLNFDTKYFTVHNTILFPPPLILPPPPPSLSTMVSTSATVPKGDSGINIAVELKGATKVILLKNMVGPGEVDDILDSETKEECQKYGEVEKCLIYEITDVPEDEAVRIFVEFKRVESAIKAVVDMNGRYFGGRVVKAKFYNVDKFRQFDLADDS</sequence>
<feature type="domain" description="RRM" evidence="12">
    <location>
        <begin position="292"/>
        <end position="376"/>
    </location>
</feature>
<evidence type="ECO:0000256" key="10">
    <source>
        <dbReference type="PROSITE-ProRule" id="PRU00176"/>
    </source>
</evidence>
<dbReference type="FunFam" id="3.30.70.330:FF:000079">
    <property type="entry name" value="Putative splicing factor 45"/>
    <property type="match status" value="1"/>
</dbReference>
<dbReference type="PROSITE" id="PS50102">
    <property type="entry name" value="RRM"/>
    <property type="match status" value="1"/>
</dbReference>
<reference evidence="13" key="1">
    <citation type="submission" date="2021-02" db="EMBL/GenBank/DDBJ databases">
        <authorList>
            <person name="Nowell W R."/>
        </authorList>
    </citation>
    <scope>NUCLEOTIDE SEQUENCE</scope>
</reference>
<feature type="compositionally biased region" description="Basic and acidic residues" evidence="11">
    <location>
        <begin position="113"/>
        <end position="145"/>
    </location>
</feature>
<dbReference type="GO" id="GO:0000380">
    <property type="term" value="P:alternative mRNA splicing, via spliceosome"/>
    <property type="evidence" value="ECO:0007669"/>
    <property type="project" value="TreeGrafter"/>
</dbReference>